<comment type="caution">
    <text evidence="3">The sequence shown here is derived from an EMBL/GenBank/DDBJ whole genome shotgun (WGS) entry which is preliminary data.</text>
</comment>
<proteinExistence type="predicted"/>
<dbReference type="EMBL" id="QFGA01000001">
    <property type="protein sequence ID" value="TEB06637.1"/>
    <property type="molecule type" value="Genomic_DNA"/>
</dbReference>
<feature type="region of interest" description="Disordered" evidence="1">
    <location>
        <begin position="1"/>
        <end position="29"/>
    </location>
</feature>
<dbReference type="InterPro" id="IPR003494">
    <property type="entry name" value="SHS2_FtsA"/>
</dbReference>
<evidence type="ECO:0000259" key="2">
    <source>
        <dbReference type="SMART" id="SM00842"/>
    </source>
</evidence>
<gene>
    <name evidence="3" type="primary">ftsA_1</name>
    <name evidence="3" type="ORF">Psch_00169</name>
</gene>
<dbReference type="Pfam" id="PF11104">
    <property type="entry name" value="PilM_2"/>
    <property type="match status" value="1"/>
</dbReference>
<protein>
    <submittedName>
        <fullName evidence="3">Cell division protein FtsA</fullName>
    </submittedName>
</protein>
<dbReference type="SUPFAM" id="SSF53067">
    <property type="entry name" value="Actin-like ATPase domain"/>
    <property type="match status" value="2"/>
</dbReference>
<dbReference type="CDD" id="cd24049">
    <property type="entry name" value="ASKHA_NBD_PilM"/>
    <property type="match status" value="1"/>
</dbReference>
<dbReference type="Proteomes" id="UP000298324">
    <property type="component" value="Unassembled WGS sequence"/>
</dbReference>
<reference evidence="3 4" key="1">
    <citation type="journal article" date="2018" name="Environ. Microbiol.">
        <title>Novel energy conservation strategies and behaviour of Pelotomaculum schinkii driving syntrophic propionate catabolism.</title>
        <authorList>
            <person name="Hidalgo-Ahumada C.A.P."/>
            <person name="Nobu M.K."/>
            <person name="Narihiro T."/>
            <person name="Tamaki H."/>
            <person name="Liu W.T."/>
            <person name="Kamagata Y."/>
            <person name="Stams A.J.M."/>
            <person name="Imachi H."/>
            <person name="Sousa D.Z."/>
        </authorList>
    </citation>
    <scope>NUCLEOTIDE SEQUENCE [LARGE SCALE GENOMIC DNA]</scope>
    <source>
        <strain evidence="3 4">HH</strain>
    </source>
</reference>
<dbReference type="SMART" id="SM00842">
    <property type="entry name" value="FtsA"/>
    <property type="match status" value="1"/>
</dbReference>
<keyword evidence="3" id="KW-0131">Cell cycle</keyword>
<name>A0A4Y7RE92_9FIRM</name>
<organism evidence="3 4">
    <name type="scientific">Pelotomaculum schinkii</name>
    <dbReference type="NCBI Taxonomy" id="78350"/>
    <lineage>
        <taxon>Bacteria</taxon>
        <taxon>Bacillati</taxon>
        <taxon>Bacillota</taxon>
        <taxon>Clostridia</taxon>
        <taxon>Eubacteriales</taxon>
        <taxon>Desulfotomaculaceae</taxon>
        <taxon>Pelotomaculum</taxon>
    </lineage>
</organism>
<dbReference type="InterPro" id="IPR050696">
    <property type="entry name" value="FtsA/MreB"/>
</dbReference>
<accession>A0A4Y7RE92</accession>
<feature type="compositionally biased region" description="Low complexity" evidence="1">
    <location>
        <begin position="12"/>
        <end position="22"/>
    </location>
</feature>
<dbReference type="PANTHER" id="PTHR32432">
    <property type="entry name" value="CELL DIVISION PROTEIN FTSA-RELATED"/>
    <property type="match status" value="1"/>
</dbReference>
<evidence type="ECO:0000313" key="3">
    <source>
        <dbReference type="EMBL" id="TEB06637.1"/>
    </source>
</evidence>
<sequence>MNGIKNKGAKDGGTSAKTTGSKGKSKSSLKGLLRKYAPKKNQFAAVDIGASEIKLVEISTADGSPVVTAFGKLPTPPDTLDDLADEEVLVNALNELVLTSGLQLREVITTISGDKVVTRHIKLPVMPDKELETAVRFEVEKLIPVPADELTIRHLKLGVTGVNGQKTLHLLAAAVPTSYIYDFYRVFARADLTVAAIDLQVLSLWRVFCGLKPGSGSKGTLGVMDIGASSTQFLVVRDGLLEFTRTLPVGGNLLTQSLAEYYGYELGQASQMKEERGRLLSSEEAAATSEEAMQMDFSLRDGLSELVREIRRSIDFYASQEGAAPIERFVLSGGAVKLAGFREFMADAMEVPVEFGDPGLSGQPVDETSPEAFDQAYAVALGSALREVVE</sequence>
<keyword evidence="4" id="KW-1185">Reference proteome</keyword>
<dbReference type="InterPro" id="IPR043129">
    <property type="entry name" value="ATPase_NBD"/>
</dbReference>
<dbReference type="PIRSF" id="PIRSF019169">
    <property type="entry name" value="PilM"/>
    <property type="match status" value="1"/>
</dbReference>
<keyword evidence="3" id="KW-0132">Cell division</keyword>
<dbReference type="NCBIfam" id="TIGR01175">
    <property type="entry name" value="pilM"/>
    <property type="match status" value="1"/>
</dbReference>
<dbReference type="AlphaFoldDB" id="A0A4Y7RE92"/>
<evidence type="ECO:0000313" key="4">
    <source>
        <dbReference type="Proteomes" id="UP000298324"/>
    </source>
</evidence>
<evidence type="ECO:0000256" key="1">
    <source>
        <dbReference type="SAM" id="MobiDB-lite"/>
    </source>
</evidence>
<dbReference type="RefSeq" id="WP_134216911.1">
    <property type="nucleotide sequence ID" value="NZ_QFGA01000001.1"/>
</dbReference>
<dbReference type="Gene3D" id="3.30.420.40">
    <property type="match status" value="2"/>
</dbReference>
<dbReference type="PANTHER" id="PTHR32432:SF3">
    <property type="entry name" value="ETHANOLAMINE UTILIZATION PROTEIN EUTJ"/>
    <property type="match status" value="1"/>
</dbReference>
<feature type="domain" description="SHS2" evidence="2">
    <location>
        <begin position="43"/>
        <end position="208"/>
    </location>
</feature>
<dbReference type="Gene3D" id="3.30.1490.300">
    <property type="match status" value="1"/>
</dbReference>
<dbReference type="InterPro" id="IPR005883">
    <property type="entry name" value="PilM"/>
</dbReference>
<dbReference type="GO" id="GO:0051301">
    <property type="term" value="P:cell division"/>
    <property type="evidence" value="ECO:0007669"/>
    <property type="project" value="UniProtKB-KW"/>
</dbReference>